<evidence type="ECO:0000313" key="2">
    <source>
        <dbReference type="Proteomes" id="UP001320706"/>
    </source>
</evidence>
<dbReference type="EMBL" id="JAMKPW020000044">
    <property type="protein sequence ID" value="KAK8192593.1"/>
    <property type="molecule type" value="Genomic_DNA"/>
</dbReference>
<reference evidence="1" key="1">
    <citation type="submission" date="2024-02" db="EMBL/GenBank/DDBJ databases">
        <title>Metagenome Assembled Genome of Zalaria obscura JY119.</title>
        <authorList>
            <person name="Vighnesh L."/>
            <person name="Jagadeeshwari U."/>
            <person name="Venkata Ramana C."/>
            <person name="Sasikala C."/>
        </authorList>
    </citation>
    <scope>NUCLEOTIDE SEQUENCE</scope>
    <source>
        <strain evidence="1">JY119</strain>
    </source>
</reference>
<sequence length="316" mass="37095">MTPSDRHRHSKSDSRQTRSRSPRRDGRERPHRTRSHSREHRPVNLPFGARPLTKHDLTEYRAMFGLYLDIQKRKDIEELSNDELKGRWKSFVNKWNRKELSEGWYDPATKQRADASAHEPAARRPSPPARPTAHEENKESHESDDEDDYGPSLPSQQLAANRVGPMVPRLQDLQHRNELAREDEEARREDLRYERKAERLLQKERLDELVPRAEAGTRERRLEKKREIGAANRSFREAKSPGAEEVGEKDLLGDDGVDAYKAQVRANEKRKSERELRKEEVLRAREAEREERLAEHRAKEQKTMEMLQALAKQRFG</sequence>
<evidence type="ECO:0000313" key="1">
    <source>
        <dbReference type="EMBL" id="KAK8192593.1"/>
    </source>
</evidence>
<dbReference type="Proteomes" id="UP001320706">
    <property type="component" value="Unassembled WGS sequence"/>
</dbReference>
<keyword evidence="2" id="KW-1185">Reference proteome</keyword>
<organism evidence="1 2">
    <name type="scientific">Zalaria obscura</name>
    <dbReference type="NCBI Taxonomy" id="2024903"/>
    <lineage>
        <taxon>Eukaryota</taxon>
        <taxon>Fungi</taxon>
        <taxon>Dikarya</taxon>
        <taxon>Ascomycota</taxon>
        <taxon>Pezizomycotina</taxon>
        <taxon>Dothideomycetes</taxon>
        <taxon>Dothideomycetidae</taxon>
        <taxon>Dothideales</taxon>
        <taxon>Zalariaceae</taxon>
        <taxon>Zalaria</taxon>
    </lineage>
</organism>
<gene>
    <name evidence="1" type="ORF">M8818_007763</name>
</gene>
<comment type="caution">
    <text evidence="1">The sequence shown here is derived from an EMBL/GenBank/DDBJ whole genome shotgun (WGS) entry which is preliminary data.</text>
</comment>
<accession>A0ACC3S696</accession>
<protein>
    <submittedName>
        <fullName evidence="1">Uncharacterized protein</fullName>
    </submittedName>
</protein>
<proteinExistence type="predicted"/>
<name>A0ACC3S696_9PEZI</name>